<dbReference type="Pfam" id="PF17921">
    <property type="entry name" value="Integrase_H2C2"/>
    <property type="match status" value="1"/>
</dbReference>
<dbReference type="EMBL" id="QXFU01000960">
    <property type="protein sequence ID" value="KAE9014963.1"/>
    <property type="molecule type" value="Genomic_DNA"/>
</dbReference>
<dbReference type="InterPro" id="IPR012337">
    <property type="entry name" value="RNaseH-like_sf"/>
</dbReference>
<evidence type="ECO:0000313" key="3">
    <source>
        <dbReference type="EMBL" id="KAE8990312.1"/>
    </source>
</evidence>
<dbReference type="OrthoDB" id="113767at2759"/>
<reference evidence="6 8" key="1">
    <citation type="submission" date="2018-09" db="EMBL/GenBank/DDBJ databases">
        <title>Genomic investigation of the strawberry pathogen Phytophthora fragariae indicates pathogenicity is determined by transcriptional variation in three key races.</title>
        <authorList>
            <person name="Adams T.M."/>
            <person name="Armitage A.D."/>
            <person name="Sobczyk M.K."/>
            <person name="Bates H.J."/>
            <person name="Dunwell J.M."/>
            <person name="Nellist C.F."/>
            <person name="Harrison R.J."/>
        </authorList>
    </citation>
    <scope>NUCLEOTIDE SEQUENCE [LARGE SCALE GENOMIC DNA]</scope>
    <source>
        <strain evidence="3 6">SCRP249</strain>
        <strain evidence="4 8">SCRP324</strain>
        <strain evidence="5 7">SCRP333</strain>
    </source>
</reference>
<evidence type="ECO:0000259" key="2">
    <source>
        <dbReference type="Pfam" id="PF17921"/>
    </source>
</evidence>
<protein>
    <recommendedName>
        <fullName evidence="9">RNase H type-1 domain-containing protein</fullName>
    </recommendedName>
</protein>
<dbReference type="Gene3D" id="3.30.420.10">
    <property type="entry name" value="Ribonuclease H-like superfamily/Ribonuclease H"/>
    <property type="match status" value="1"/>
</dbReference>
<dbReference type="AlphaFoldDB" id="A0A6A3LGL5"/>
<dbReference type="EMBL" id="QXFV01002263">
    <property type="protein sequence ID" value="KAE8990312.1"/>
    <property type="molecule type" value="Genomic_DNA"/>
</dbReference>
<dbReference type="Proteomes" id="UP000429607">
    <property type="component" value="Unassembled WGS sequence"/>
</dbReference>
<dbReference type="Proteomes" id="UP000434957">
    <property type="component" value="Unassembled WGS sequence"/>
</dbReference>
<feature type="domain" description="Integrase zinc-binding" evidence="2">
    <location>
        <begin position="271"/>
        <end position="328"/>
    </location>
</feature>
<sequence length="406" mass="46468">MPPPTVEPEGKFLVVSFDGSARVKRGGGAYSAVVWQLPRWKVVFASSEYMLTVNEAEYRGMMLWLDLVAPLERGRPIICGDSNLVIRQMRGEIECKAPGLKLLRSKAMEKLRSWPDHEFLHMKRDWNQSADKLAGAALQRGDGEVVTSEEDKVDLIALNELLIPKSADSIAHVAAVTRSGRRRRVSPEVLQEEIVQRTRCERILQAQNEERWIVDLKAYLKREVGNLSSDEAKYCIKLADYYEVDELDLLFYCPATAQTDEDRDLVARLVVPETLQQDFLHHYHTSLEGGRQGIGRTYHRIRAHFHWRGLYRSVQRYVGECIDCETGKGRPVAQGESPGNLQATYPFQMIAMDHVPSLPKSFKGNTELLIWVDLFSGYCDRESQRFQDSQDGRGELRRMRLSTVRR</sequence>
<organism evidence="4 8">
    <name type="scientific">Phytophthora rubi</name>
    <dbReference type="NCBI Taxonomy" id="129364"/>
    <lineage>
        <taxon>Eukaryota</taxon>
        <taxon>Sar</taxon>
        <taxon>Stramenopiles</taxon>
        <taxon>Oomycota</taxon>
        <taxon>Peronosporomycetes</taxon>
        <taxon>Peronosporales</taxon>
        <taxon>Peronosporaceae</taxon>
        <taxon>Phytophthora</taxon>
    </lineage>
</organism>
<dbReference type="PANTHER" id="PTHR37984:SF5">
    <property type="entry name" value="PROTEIN NYNRIN-LIKE"/>
    <property type="match status" value="1"/>
</dbReference>
<dbReference type="InterPro" id="IPR041588">
    <property type="entry name" value="Integrase_H2C2"/>
</dbReference>
<evidence type="ECO:0000313" key="7">
    <source>
        <dbReference type="Proteomes" id="UP000434957"/>
    </source>
</evidence>
<dbReference type="GO" id="GO:0003676">
    <property type="term" value="F:nucleic acid binding"/>
    <property type="evidence" value="ECO:0007669"/>
    <property type="project" value="InterPro"/>
</dbReference>
<feature type="domain" description="RNase H type-1" evidence="1">
    <location>
        <begin position="17"/>
        <end position="135"/>
    </location>
</feature>
<gene>
    <name evidence="3" type="ORF">PR001_g21524</name>
    <name evidence="4" type="ORF">PR002_g14072</name>
    <name evidence="5" type="ORF">PR003_g19187</name>
</gene>
<evidence type="ECO:0000313" key="5">
    <source>
        <dbReference type="EMBL" id="KAE9314676.1"/>
    </source>
</evidence>
<dbReference type="FunFam" id="1.10.340.70:FF:000001">
    <property type="entry name" value="Retrovirus-related Pol polyprotein from transposon gypsy-like Protein"/>
    <property type="match status" value="1"/>
</dbReference>
<proteinExistence type="predicted"/>
<evidence type="ECO:0000259" key="1">
    <source>
        <dbReference type="Pfam" id="PF13456"/>
    </source>
</evidence>
<dbReference type="InterPro" id="IPR002156">
    <property type="entry name" value="RNaseH_domain"/>
</dbReference>
<evidence type="ECO:0000313" key="6">
    <source>
        <dbReference type="Proteomes" id="UP000429607"/>
    </source>
</evidence>
<dbReference type="Pfam" id="PF13456">
    <property type="entry name" value="RVT_3"/>
    <property type="match status" value="1"/>
</dbReference>
<dbReference type="CDD" id="cd09279">
    <property type="entry name" value="RNase_HI_like"/>
    <property type="match status" value="1"/>
</dbReference>
<dbReference type="GO" id="GO:0004523">
    <property type="term" value="F:RNA-DNA hybrid ribonuclease activity"/>
    <property type="evidence" value="ECO:0007669"/>
    <property type="project" value="InterPro"/>
</dbReference>
<dbReference type="InterPro" id="IPR036397">
    <property type="entry name" value="RNaseH_sf"/>
</dbReference>
<dbReference type="Gene3D" id="1.10.340.70">
    <property type="match status" value="1"/>
</dbReference>
<evidence type="ECO:0000313" key="8">
    <source>
        <dbReference type="Proteomes" id="UP000435112"/>
    </source>
</evidence>
<dbReference type="Proteomes" id="UP000435112">
    <property type="component" value="Unassembled WGS sequence"/>
</dbReference>
<evidence type="ECO:0008006" key="9">
    <source>
        <dbReference type="Google" id="ProtNLM"/>
    </source>
</evidence>
<dbReference type="SUPFAM" id="SSF53098">
    <property type="entry name" value="Ribonuclease H-like"/>
    <property type="match status" value="1"/>
</dbReference>
<dbReference type="EMBL" id="QXFT01001595">
    <property type="protein sequence ID" value="KAE9314676.1"/>
    <property type="molecule type" value="Genomic_DNA"/>
</dbReference>
<name>A0A6A3LGL5_9STRA</name>
<dbReference type="PANTHER" id="PTHR37984">
    <property type="entry name" value="PROTEIN CBG26694"/>
    <property type="match status" value="1"/>
</dbReference>
<dbReference type="InterPro" id="IPR050951">
    <property type="entry name" value="Retrovirus_Pol_polyprotein"/>
</dbReference>
<evidence type="ECO:0000313" key="4">
    <source>
        <dbReference type="EMBL" id="KAE9014963.1"/>
    </source>
</evidence>
<keyword evidence="7" id="KW-1185">Reference proteome</keyword>
<accession>A0A6A3LGL5</accession>
<comment type="caution">
    <text evidence="4">The sequence shown here is derived from an EMBL/GenBank/DDBJ whole genome shotgun (WGS) entry which is preliminary data.</text>
</comment>